<gene>
    <name evidence="2" type="ORF">D9758_018344</name>
</gene>
<evidence type="ECO:0000313" key="3">
    <source>
        <dbReference type="Proteomes" id="UP000559256"/>
    </source>
</evidence>
<comment type="caution">
    <text evidence="2">The sequence shown here is derived from an EMBL/GenBank/DDBJ whole genome shotgun (WGS) entry which is preliminary data.</text>
</comment>
<feature type="region of interest" description="Disordered" evidence="1">
    <location>
        <begin position="51"/>
        <end position="81"/>
    </location>
</feature>
<evidence type="ECO:0000313" key="2">
    <source>
        <dbReference type="EMBL" id="KAF5329831.1"/>
    </source>
</evidence>
<evidence type="ECO:0000256" key="1">
    <source>
        <dbReference type="SAM" id="MobiDB-lite"/>
    </source>
</evidence>
<reference evidence="2 3" key="1">
    <citation type="journal article" date="2020" name="ISME J.">
        <title>Uncovering the hidden diversity of litter-decomposition mechanisms in mushroom-forming fungi.</title>
        <authorList>
            <person name="Floudas D."/>
            <person name="Bentzer J."/>
            <person name="Ahren D."/>
            <person name="Johansson T."/>
            <person name="Persson P."/>
            <person name="Tunlid A."/>
        </authorList>
    </citation>
    <scope>NUCLEOTIDE SEQUENCE [LARGE SCALE GENOMIC DNA]</scope>
    <source>
        <strain evidence="2 3">CBS 291.85</strain>
    </source>
</reference>
<sequence length="81" mass="9047">MKERPSTPCQLINLSGLYSTRVKVEQSFHSGTRLSVPAQIPKFSETTSSIRHVTSQPASPAFHHHHDSAKHRLNPPKIVHS</sequence>
<dbReference type="EMBL" id="JAACJM010000343">
    <property type="protein sequence ID" value="KAF5329831.1"/>
    <property type="molecule type" value="Genomic_DNA"/>
</dbReference>
<accession>A0A8H5FAK4</accession>
<keyword evidence="3" id="KW-1185">Reference proteome</keyword>
<dbReference type="Proteomes" id="UP000559256">
    <property type="component" value="Unassembled WGS sequence"/>
</dbReference>
<name>A0A8H5FAK4_9AGAR</name>
<protein>
    <submittedName>
        <fullName evidence="2">Uncharacterized protein</fullName>
    </submittedName>
</protein>
<dbReference type="AlphaFoldDB" id="A0A8H5FAK4"/>
<feature type="compositionally biased region" description="Basic residues" evidence="1">
    <location>
        <begin position="62"/>
        <end position="81"/>
    </location>
</feature>
<organism evidence="2 3">
    <name type="scientific">Tetrapyrgos nigripes</name>
    <dbReference type="NCBI Taxonomy" id="182062"/>
    <lineage>
        <taxon>Eukaryota</taxon>
        <taxon>Fungi</taxon>
        <taxon>Dikarya</taxon>
        <taxon>Basidiomycota</taxon>
        <taxon>Agaricomycotina</taxon>
        <taxon>Agaricomycetes</taxon>
        <taxon>Agaricomycetidae</taxon>
        <taxon>Agaricales</taxon>
        <taxon>Marasmiineae</taxon>
        <taxon>Marasmiaceae</taxon>
        <taxon>Tetrapyrgos</taxon>
    </lineage>
</organism>
<proteinExistence type="predicted"/>